<feature type="region of interest" description="Disordered" evidence="1">
    <location>
        <begin position="39"/>
        <end position="136"/>
    </location>
</feature>
<reference evidence="2" key="2">
    <citation type="journal article" date="2024" name="Plant">
        <title>Genomic evolution and insights into agronomic trait innovations of Sesamum species.</title>
        <authorList>
            <person name="Miao H."/>
            <person name="Wang L."/>
            <person name="Qu L."/>
            <person name="Liu H."/>
            <person name="Sun Y."/>
            <person name="Le M."/>
            <person name="Wang Q."/>
            <person name="Wei S."/>
            <person name="Zheng Y."/>
            <person name="Lin W."/>
            <person name="Duan Y."/>
            <person name="Cao H."/>
            <person name="Xiong S."/>
            <person name="Wang X."/>
            <person name="Wei L."/>
            <person name="Li C."/>
            <person name="Ma Q."/>
            <person name="Ju M."/>
            <person name="Zhao R."/>
            <person name="Li G."/>
            <person name="Mu C."/>
            <person name="Tian Q."/>
            <person name="Mei H."/>
            <person name="Zhang T."/>
            <person name="Gao T."/>
            <person name="Zhang H."/>
        </authorList>
    </citation>
    <scope>NUCLEOTIDE SEQUENCE</scope>
    <source>
        <strain evidence="2">G02</strain>
    </source>
</reference>
<evidence type="ECO:0000313" key="2">
    <source>
        <dbReference type="EMBL" id="KAL0340326.1"/>
    </source>
</evidence>
<organism evidence="2">
    <name type="scientific">Sesamum radiatum</name>
    <name type="common">Black benniseed</name>
    <dbReference type="NCBI Taxonomy" id="300843"/>
    <lineage>
        <taxon>Eukaryota</taxon>
        <taxon>Viridiplantae</taxon>
        <taxon>Streptophyta</taxon>
        <taxon>Embryophyta</taxon>
        <taxon>Tracheophyta</taxon>
        <taxon>Spermatophyta</taxon>
        <taxon>Magnoliopsida</taxon>
        <taxon>eudicotyledons</taxon>
        <taxon>Gunneridae</taxon>
        <taxon>Pentapetalae</taxon>
        <taxon>asterids</taxon>
        <taxon>lamiids</taxon>
        <taxon>Lamiales</taxon>
        <taxon>Pedaliaceae</taxon>
        <taxon>Sesamum</taxon>
    </lineage>
</organism>
<reference evidence="2" key="1">
    <citation type="submission" date="2020-06" db="EMBL/GenBank/DDBJ databases">
        <authorList>
            <person name="Li T."/>
            <person name="Hu X."/>
            <person name="Zhang T."/>
            <person name="Song X."/>
            <person name="Zhang H."/>
            <person name="Dai N."/>
            <person name="Sheng W."/>
            <person name="Hou X."/>
            <person name="Wei L."/>
        </authorList>
    </citation>
    <scope>NUCLEOTIDE SEQUENCE</scope>
    <source>
        <strain evidence="2">G02</strain>
        <tissue evidence="2">Leaf</tissue>
    </source>
</reference>
<proteinExistence type="predicted"/>
<gene>
    <name evidence="2" type="ORF">Sradi_4549400</name>
</gene>
<name>A0AAW2ND53_SESRA</name>
<feature type="compositionally biased region" description="Polar residues" evidence="1">
    <location>
        <begin position="78"/>
        <end position="92"/>
    </location>
</feature>
<evidence type="ECO:0000256" key="1">
    <source>
        <dbReference type="SAM" id="MobiDB-lite"/>
    </source>
</evidence>
<accession>A0AAW2ND53</accession>
<sequence length="136" mass="14550">MRGSFILFVEFSCQPVREHLEKIMFDKLLCDHAFGIPGGRSAATPSSRAPRGTLASSESKGKCHTSATPRGSSKLAKVSSSRHPSTRGSPSAYTCPAAIPLAPVPRDLESFSTKPQRPPPDGSLYTFQSLEGEMEG</sequence>
<dbReference type="EMBL" id="JACGWJ010000020">
    <property type="protein sequence ID" value="KAL0340326.1"/>
    <property type="molecule type" value="Genomic_DNA"/>
</dbReference>
<comment type="caution">
    <text evidence="2">The sequence shown here is derived from an EMBL/GenBank/DDBJ whole genome shotgun (WGS) entry which is preliminary data.</text>
</comment>
<protein>
    <submittedName>
        <fullName evidence="2">Uncharacterized protein</fullName>
    </submittedName>
</protein>
<dbReference type="AlphaFoldDB" id="A0AAW2ND53"/>